<comment type="caution">
    <text evidence="1">The sequence shown here is derived from an EMBL/GenBank/DDBJ whole genome shotgun (WGS) entry which is preliminary data.</text>
</comment>
<gene>
    <name evidence="1" type="ORF">HX804_03595</name>
</gene>
<reference evidence="1 2" key="1">
    <citation type="journal article" date="2019" name="Environ. Microbiol.">
        <title>Genomics insights into ecotype formation of ammonia-oxidizing archaea in the deep ocean.</title>
        <authorList>
            <person name="Wang Y."/>
            <person name="Huang J.M."/>
            <person name="Cui G.J."/>
            <person name="Nunoura T."/>
            <person name="Takaki Y."/>
            <person name="Li W.L."/>
            <person name="Li J."/>
            <person name="Gao Z.M."/>
            <person name="Takai K."/>
            <person name="Zhang A.Q."/>
            <person name="Stepanauskas R."/>
        </authorList>
    </citation>
    <scope>NUCLEOTIDE SEQUENCE [LARGE SCALE GENOMIC DNA]</scope>
    <source>
        <strain evidence="1 2">N8</strain>
    </source>
</reference>
<sequence>MPKSPTIDDISEDYEIRPRDRERVLQILEKLDQSGNARFLDDREIITRALEVFLTWELEPKKFLDELKKVKLTQSQENALAAILDPKSRNDSGEFYSTEVEHKAQQSARERTGDLESMYENLKHSQDRLKQLDYPADIDLQHELNDNNSTEIKYDGWPLIWNFYSRLLPAKITLTALGNMMNTKESLWVDLREFRVTAYDIAEEFVEDIRNYERIEKKDRTERLSTGFPKPLPDPNKETARLVEKRFKDKYAANIRKNTKTGEHHLEGALTALGLITVKKYQNEHYVTMTDLGREFYLLDNPHFNPNEEKFIAFYPKEVECIREKLIPQRELENELCKKALEIVSSVDNQEDQIKKLGEEFESTIRKFVKSYNGWPVIKERLEKEYGIMASEDICIKDELDGCSISLEGADDENREELEGEVQELVDIEKRIEACRVATMGRLSELGLIKWKIGPNTSSEYTIVKKG</sequence>
<evidence type="ECO:0000313" key="1">
    <source>
        <dbReference type="EMBL" id="NWK02372.1"/>
    </source>
</evidence>
<evidence type="ECO:0000313" key="2">
    <source>
        <dbReference type="Proteomes" id="UP000529843"/>
    </source>
</evidence>
<protein>
    <submittedName>
        <fullName evidence="1">Uncharacterized protein</fullName>
    </submittedName>
</protein>
<organism evidence="1 2">
    <name type="scientific">Marine Group I thaumarchaeote</name>
    <dbReference type="NCBI Taxonomy" id="2511932"/>
    <lineage>
        <taxon>Archaea</taxon>
        <taxon>Nitrososphaerota</taxon>
        <taxon>Marine Group I</taxon>
    </lineage>
</organism>
<dbReference type="AlphaFoldDB" id="A0A7K4NP30"/>
<accession>A0A7K4NP30</accession>
<name>A0A7K4NP30_9ARCH</name>
<dbReference type="EMBL" id="JACAST010000027">
    <property type="protein sequence ID" value="NWK02372.1"/>
    <property type="molecule type" value="Genomic_DNA"/>
</dbReference>
<proteinExistence type="predicted"/>
<dbReference type="Proteomes" id="UP000529843">
    <property type="component" value="Unassembled WGS sequence"/>
</dbReference>